<feature type="compositionally biased region" description="Polar residues" evidence="4">
    <location>
        <begin position="472"/>
        <end position="483"/>
    </location>
</feature>
<reference evidence="7" key="2">
    <citation type="submission" date="2014-06" db="EMBL/GenBank/DDBJ databases">
        <authorList>
            <person name="Aslett M."/>
        </authorList>
    </citation>
    <scope>NUCLEOTIDE SEQUENCE</scope>
</reference>
<evidence type="ECO:0000256" key="3">
    <source>
        <dbReference type="HAMAP-Rule" id="MF_03069"/>
    </source>
</evidence>
<feature type="region of interest" description="Disordered" evidence="4">
    <location>
        <begin position="772"/>
        <end position="791"/>
    </location>
</feature>
<comment type="similarity">
    <text evidence="3">Belongs to the PIH1 family. Kintoun subfamily.</text>
</comment>
<evidence type="ECO:0000259" key="6">
    <source>
        <dbReference type="Pfam" id="PF18201"/>
    </source>
</evidence>
<dbReference type="PANTHER" id="PTHR22997">
    <property type="entry name" value="PIH1 DOMAIN-CONTAINING PROTEIN 1"/>
    <property type="match status" value="1"/>
</dbReference>
<feature type="domain" description="PIH1D1/2/3 CS-like" evidence="6">
    <location>
        <begin position="301"/>
        <end position="401"/>
    </location>
</feature>
<name>A0A068WZ29_ECHGR</name>
<feature type="compositionally biased region" description="Basic residues" evidence="4">
    <location>
        <begin position="839"/>
        <end position="852"/>
    </location>
</feature>
<dbReference type="InterPro" id="IPR034727">
    <property type="entry name" value="Kintoun"/>
</dbReference>
<evidence type="ECO:0000256" key="4">
    <source>
        <dbReference type="SAM" id="MobiDB-lite"/>
    </source>
</evidence>
<accession>A0A068WZ29</accession>
<dbReference type="AlphaFoldDB" id="A0A068WZ29"/>
<dbReference type="Proteomes" id="UP000492820">
    <property type="component" value="Unassembled WGS sequence"/>
</dbReference>
<dbReference type="EMBL" id="LK028588">
    <property type="protein sequence ID" value="CDS22936.1"/>
    <property type="molecule type" value="Genomic_DNA"/>
</dbReference>
<keyword evidence="1 3" id="KW-0963">Cytoplasm</keyword>
<feature type="compositionally biased region" description="Basic and acidic residues" evidence="4">
    <location>
        <begin position="893"/>
        <end position="911"/>
    </location>
</feature>
<feature type="compositionally biased region" description="Basic residues" evidence="4">
    <location>
        <begin position="881"/>
        <end position="892"/>
    </location>
</feature>
<dbReference type="CDD" id="cd00298">
    <property type="entry name" value="ACD_sHsps_p23-like"/>
    <property type="match status" value="1"/>
</dbReference>
<proteinExistence type="inferred from homology"/>
<organism evidence="7">
    <name type="scientific">Echinococcus granulosus</name>
    <name type="common">Hydatid tapeworm</name>
    <dbReference type="NCBI Taxonomy" id="6210"/>
    <lineage>
        <taxon>Eukaryota</taxon>
        <taxon>Metazoa</taxon>
        <taxon>Spiralia</taxon>
        <taxon>Lophotrochozoa</taxon>
        <taxon>Platyhelminthes</taxon>
        <taxon>Cestoda</taxon>
        <taxon>Eucestoda</taxon>
        <taxon>Cyclophyllidea</taxon>
        <taxon>Taeniidae</taxon>
        <taxon>Echinococcus</taxon>
        <taxon>Echinococcus granulosus group</taxon>
    </lineage>
</organism>
<dbReference type="PANTHER" id="PTHR22997:SF3">
    <property type="entry name" value="PROTEIN KINTOUN"/>
    <property type="match status" value="1"/>
</dbReference>
<feature type="compositionally biased region" description="Polar residues" evidence="4">
    <location>
        <begin position="853"/>
        <end position="866"/>
    </location>
</feature>
<gene>
    <name evidence="7" type="ORF">EgrG_000694350</name>
</gene>
<evidence type="ECO:0000313" key="9">
    <source>
        <dbReference type="WBParaSite" id="EgrG_000694350"/>
    </source>
</evidence>
<dbReference type="OrthoDB" id="546764at2759"/>
<sequence>MEKSLRDLKLTNDELNRLGKAFKDPKFCKLFAEYAEELNDPENKRRYEEEIKMAEMERGVDVEFINPTPFCVLKSRIWPSLASEAGNDNQPPIEASKMIEGQKVFINICSSDKLGRPEVIPGGNKDPPTWTIPHSFSPPMEDLDKENKLCLVVDVVFHPEAIERSKGLKFLRNLLHATAVEGVHRQFGFFLGLTREQAKTAWLSSRLEEKSILASVRLLKGLTHKGLLRATVIRRKRADFAQCQERLAEAEKAAFDEARSGPNARESLAALAKYKRCLDEHMGTVETTPEGEETGLSSKYRKPDVTITHSSEFDLLDYTNDCCHDIRSTRPTAIKVEIALPGIESAACLDLDITERKLHLQCEKPTAYQLELDLPYPVESEKGKAKFNKSTHELLLTFPVIPAPVIKPVMAESKAKAEAESPIDNSVPLIEVLPSTTKQPDGGDSVTPVTAEIDDFLSSGKKRRRKKRGKHSNSISESGSSVDPPNGVSAHTVETMHAINLHRLPSVKLVVPKTSSLASVRVRQDLASFTVVVEVRNALPKSLQLAWSAGDDALRLMLTCSSRGTGECTLQWGVVMHCPAPTLSLHEGQLDDGGVDADDDAGGEQPRVICCDVSTNNVAIVVQKPSALRSWWRSIAVGRALGPGLQEVPVAGGSPIPTELPVCPPNAIWQMSSVSLAVQSPGCVQFSIHERPQNRVQETTGTDNSVVPPLPTAATVNKCGSVDSDSGLPLRGILKQRSTSESSLDGCGQTPFGSNLAAFPSQFVCSDEFPLNSEDEPVLPPSTPRKHDTAPVPQDAIVRPLTLGRRRGNSVNFSKKDENVAFSPFDPVQTLHNLLRHKAKNARRSERRKRHSFTASSITLNEMQATSEHDAGEKELSPHTQKGKRKQQRKVKKGEYAKEQARLRCDSDKSPVENGASGASAPCLKSENEQEKPSFPKQESGKVGKSDGNGSGIWNLNEVFNRGHPSNPHATVCPVTLTASAIFELDEE</sequence>
<dbReference type="GO" id="GO:0060285">
    <property type="term" value="P:cilium-dependent cell motility"/>
    <property type="evidence" value="ECO:0007669"/>
    <property type="project" value="UniProtKB-UniRule"/>
</dbReference>
<dbReference type="WBParaSite" id="EgrG_000694350">
    <property type="protein sequence ID" value="EgrG_000694350"/>
    <property type="gene ID" value="EgrG_000694350"/>
</dbReference>
<protein>
    <recommendedName>
        <fullName evidence="3">Protein kintoun</fullName>
    </recommendedName>
    <alternativeName>
        <fullName evidence="3">Dynein assembly factor 2, axonemal homolog</fullName>
    </alternativeName>
</protein>
<feature type="region of interest" description="Disordered" evidence="4">
    <location>
        <begin position="839"/>
        <end position="966"/>
    </location>
</feature>
<evidence type="ECO:0000313" key="7">
    <source>
        <dbReference type="EMBL" id="CDS22936.1"/>
    </source>
</evidence>
<evidence type="ECO:0000256" key="1">
    <source>
        <dbReference type="ARBA" id="ARBA00022490"/>
    </source>
</evidence>
<reference evidence="9" key="3">
    <citation type="submission" date="2020-10" db="UniProtKB">
        <authorList>
            <consortium name="WormBaseParasite"/>
        </authorList>
    </citation>
    <scope>IDENTIFICATION</scope>
</reference>
<feature type="domain" description="PIH1 N-terminal" evidence="5">
    <location>
        <begin position="99"/>
        <end position="191"/>
    </location>
</feature>
<dbReference type="Pfam" id="PF08190">
    <property type="entry name" value="PIH1"/>
    <property type="match status" value="2"/>
</dbReference>
<dbReference type="HAMAP" id="MF_03069">
    <property type="entry name" value="Kintoun"/>
    <property type="match status" value="1"/>
</dbReference>
<feature type="domain" description="PIH1 N-terminal" evidence="5">
    <location>
        <begin position="38"/>
        <end position="76"/>
    </location>
</feature>
<feature type="compositionally biased region" description="Basic and acidic residues" evidence="4">
    <location>
        <begin position="867"/>
        <end position="877"/>
    </location>
</feature>
<feature type="region of interest" description="Disordered" evidence="4">
    <location>
        <begin position="454"/>
        <end position="489"/>
    </location>
</feature>
<dbReference type="GO" id="GO:0120293">
    <property type="term" value="C:dynein axonemal particle"/>
    <property type="evidence" value="ECO:0007669"/>
    <property type="project" value="UniProtKB-SubCell"/>
</dbReference>
<dbReference type="InterPro" id="IPR041442">
    <property type="entry name" value="PIH1D1/2/3_CS-like"/>
</dbReference>
<dbReference type="Pfam" id="PF18201">
    <property type="entry name" value="PIH1_CS"/>
    <property type="match status" value="1"/>
</dbReference>
<evidence type="ECO:0000256" key="2">
    <source>
        <dbReference type="ARBA" id="ARBA00024190"/>
    </source>
</evidence>
<dbReference type="GO" id="GO:0070286">
    <property type="term" value="P:axonemal dynein complex assembly"/>
    <property type="evidence" value="ECO:0007669"/>
    <property type="project" value="UniProtKB-UniRule"/>
</dbReference>
<feature type="compositionally biased region" description="Basic and acidic residues" evidence="4">
    <location>
        <begin position="926"/>
        <end position="945"/>
    </location>
</feature>
<evidence type="ECO:0000259" key="5">
    <source>
        <dbReference type="Pfam" id="PF08190"/>
    </source>
</evidence>
<evidence type="ECO:0000313" key="8">
    <source>
        <dbReference type="Proteomes" id="UP000492820"/>
    </source>
</evidence>
<feature type="compositionally biased region" description="Basic residues" evidence="4">
    <location>
        <begin position="460"/>
        <end position="471"/>
    </location>
</feature>
<comment type="function">
    <text evidence="3">Required for cytoplasmic pre-assembly of axonemal dyneins, thereby playing a central role in motility in cilia and flagella. Involved in pre-assembly of dynein arm complexes in the cytoplasm before intraflagellar transport loads them for the ciliary compartment.</text>
</comment>
<comment type="subcellular location">
    <subcellularLocation>
        <location evidence="3">Cytoplasm</location>
    </subcellularLocation>
    <subcellularLocation>
        <location evidence="2">Dynein axonemal particle</location>
    </subcellularLocation>
</comment>
<dbReference type="InterPro" id="IPR050734">
    <property type="entry name" value="PIH1/Kintoun_subfamily"/>
</dbReference>
<reference evidence="7 8" key="1">
    <citation type="journal article" date="2013" name="Nature">
        <title>The genomes of four tapeworm species reveal adaptations to parasitism.</title>
        <authorList>
            <person name="Tsai I.J."/>
            <person name="Zarowiecki M."/>
            <person name="Holroyd N."/>
            <person name="Garciarrubio A."/>
            <person name="Sanchez-Flores A."/>
            <person name="Brooks K.L."/>
            <person name="Tracey A."/>
            <person name="Bobes R.J."/>
            <person name="Fragoso G."/>
            <person name="Sciutto E."/>
            <person name="Aslett M."/>
            <person name="Beasley H."/>
            <person name="Bennett H.M."/>
            <person name="Cai J."/>
            <person name="Camicia F."/>
            <person name="Clark R."/>
            <person name="Cucher M."/>
            <person name="De Silva N."/>
            <person name="Day T.A."/>
            <person name="Deplazes P."/>
            <person name="Estrada K."/>
            <person name="Fernandez C."/>
            <person name="Holland P.W."/>
            <person name="Hou J."/>
            <person name="Hu S."/>
            <person name="Huckvale T."/>
            <person name="Hung S.S."/>
            <person name="Kamenetzky L."/>
            <person name="Keane J.A."/>
            <person name="Kiss F."/>
            <person name="Koziol U."/>
            <person name="Lambert O."/>
            <person name="Liu K."/>
            <person name="Luo X."/>
            <person name="Luo Y."/>
            <person name="Macchiaroli N."/>
            <person name="Nichol S."/>
            <person name="Paps J."/>
            <person name="Parkinson J."/>
            <person name="Pouchkina-Stantcheva N."/>
            <person name="Riddiford N."/>
            <person name="Rosenzvit M."/>
            <person name="Salinas G."/>
            <person name="Wasmuth J.D."/>
            <person name="Zamanian M."/>
            <person name="Zheng Y."/>
            <person name="Cai X."/>
            <person name="Soberon X."/>
            <person name="Olson P.D."/>
            <person name="Laclette J.P."/>
            <person name="Brehm K."/>
            <person name="Berriman M."/>
            <person name="Garciarrubio A."/>
            <person name="Bobes R.J."/>
            <person name="Fragoso G."/>
            <person name="Sanchez-Flores A."/>
            <person name="Estrada K."/>
            <person name="Cevallos M.A."/>
            <person name="Morett E."/>
            <person name="Gonzalez V."/>
            <person name="Portillo T."/>
            <person name="Ochoa-Leyva A."/>
            <person name="Jose M.V."/>
            <person name="Sciutto E."/>
            <person name="Landa A."/>
            <person name="Jimenez L."/>
            <person name="Valdes V."/>
            <person name="Carrero J.C."/>
            <person name="Larralde C."/>
            <person name="Morales-Montor J."/>
            <person name="Limon-Lason J."/>
            <person name="Soberon X."/>
            <person name="Laclette J.P."/>
        </authorList>
    </citation>
    <scope>NUCLEOTIDE SEQUENCE [LARGE SCALE GENOMIC DNA]</scope>
</reference>
<dbReference type="InterPro" id="IPR012981">
    <property type="entry name" value="PIH1_N"/>
</dbReference>